<evidence type="ECO:0000256" key="1">
    <source>
        <dbReference type="ARBA" id="ARBA00001974"/>
    </source>
</evidence>
<accession>A0ABN2I4B5</accession>
<reference evidence="9 10" key="1">
    <citation type="journal article" date="2019" name="Int. J. Syst. Evol. Microbiol.">
        <title>The Global Catalogue of Microorganisms (GCM) 10K type strain sequencing project: providing services to taxonomists for standard genome sequencing and annotation.</title>
        <authorList>
            <consortium name="The Broad Institute Genomics Platform"/>
            <consortium name="The Broad Institute Genome Sequencing Center for Infectious Disease"/>
            <person name="Wu L."/>
            <person name="Ma J."/>
        </authorList>
    </citation>
    <scope>NUCLEOTIDE SEQUENCE [LARGE SCALE GENOMIC DNA]</scope>
    <source>
        <strain evidence="9 10">JCM 15577</strain>
    </source>
</reference>
<name>A0ABN2I4B5_9MICO</name>
<keyword evidence="4 8" id="KW-0285">Flavoprotein</keyword>
<evidence type="ECO:0000313" key="10">
    <source>
        <dbReference type="Proteomes" id="UP001501690"/>
    </source>
</evidence>
<evidence type="ECO:0000256" key="8">
    <source>
        <dbReference type="RuleBase" id="RU003862"/>
    </source>
</evidence>
<keyword evidence="10" id="KW-1185">Reference proteome</keyword>
<dbReference type="PANTHER" id="PTHR45754:SF3">
    <property type="entry name" value="METHYLENETETRAHYDROFOLATE REDUCTASE (NADPH)"/>
    <property type="match status" value="1"/>
</dbReference>
<dbReference type="RefSeq" id="WP_344070893.1">
    <property type="nucleotide sequence ID" value="NZ_BAAAPL010000001.1"/>
</dbReference>
<keyword evidence="6 8" id="KW-0560">Oxidoreductase</keyword>
<comment type="cofactor">
    <cofactor evidence="1 8">
        <name>FAD</name>
        <dbReference type="ChEBI" id="CHEBI:57692"/>
    </cofactor>
</comment>
<evidence type="ECO:0000313" key="9">
    <source>
        <dbReference type="EMBL" id="GAA1698081.1"/>
    </source>
</evidence>
<dbReference type="InterPro" id="IPR029041">
    <property type="entry name" value="FAD-linked_oxidoreductase-like"/>
</dbReference>
<dbReference type="EMBL" id="BAAAPL010000001">
    <property type="protein sequence ID" value="GAA1698081.1"/>
    <property type="molecule type" value="Genomic_DNA"/>
</dbReference>
<evidence type="ECO:0000256" key="4">
    <source>
        <dbReference type="ARBA" id="ARBA00022630"/>
    </source>
</evidence>
<evidence type="ECO:0000256" key="6">
    <source>
        <dbReference type="ARBA" id="ARBA00023002"/>
    </source>
</evidence>
<comment type="similarity">
    <text evidence="3 8">Belongs to the methylenetetrahydrofolate reductase family.</text>
</comment>
<dbReference type="InterPro" id="IPR003171">
    <property type="entry name" value="Mehydrof_redctse-like"/>
</dbReference>
<protein>
    <recommendedName>
        <fullName evidence="8">Methylenetetrahydrofolate reductase</fullName>
    </recommendedName>
</protein>
<dbReference type="SUPFAM" id="SSF51730">
    <property type="entry name" value="FAD-linked oxidoreductase"/>
    <property type="match status" value="1"/>
</dbReference>
<comment type="pathway">
    <text evidence="2 8">One-carbon metabolism; tetrahydrofolate interconversion.</text>
</comment>
<evidence type="ECO:0000256" key="2">
    <source>
        <dbReference type="ARBA" id="ARBA00004777"/>
    </source>
</evidence>
<keyword evidence="5 8" id="KW-0274">FAD</keyword>
<comment type="catalytic activity">
    <reaction evidence="7">
        <text>(6S)-5-methyl-5,6,7,8-tetrahydrofolate + NAD(+) = (6R)-5,10-methylene-5,6,7,8-tetrahydrofolate + NADH + H(+)</text>
        <dbReference type="Rhea" id="RHEA:19821"/>
        <dbReference type="ChEBI" id="CHEBI:15378"/>
        <dbReference type="ChEBI" id="CHEBI:15636"/>
        <dbReference type="ChEBI" id="CHEBI:18608"/>
        <dbReference type="ChEBI" id="CHEBI:57540"/>
        <dbReference type="ChEBI" id="CHEBI:57945"/>
        <dbReference type="EC" id="1.5.1.54"/>
    </reaction>
    <physiologicalReaction direction="right-to-left" evidence="7">
        <dbReference type="Rhea" id="RHEA:19823"/>
    </physiologicalReaction>
</comment>
<gene>
    <name evidence="9" type="ORF">GCM10009808_14440</name>
</gene>
<dbReference type="Gene3D" id="3.20.20.220">
    <property type="match status" value="1"/>
</dbReference>
<dbReference type="Proteomes" id="UP001501690">
    <property type="component" value="Unassembled WGS sequence"/>
</dbReference>
<evidence type="ECO:0000256" key="5">
    <source>
        <dbReference type="ARBA" id="ARBA00022827"/>
    </source>
</evidence>
<dbReference type="PANTHER" id="PTHR45754">
    <property type="entry name" value="METHYLENETETRAHYDROFOLATE REDUCTASE"/>
    <property type="match status" value="1"/>
</dbReference>
<organism evidence="9 10">
    <name type="scientific">Microbacterium sediminicola</name>
    <dbReference type="NCBI Taxonomy" id="415210"/>
    <lineage>
        <taxon>Bacteria</taxon>
        <taxon>Bacillati</taxon>
        <taxon>Actinomycetota</taxon>
        <taxon>Actinomycetes</taxon>
        <taxon>Micrococcales</taxon>
        <taxon>Microbacteriaceae</taxon>
        <taxon>Microbacterium</taxon>
    </lineage>
</organism>
<evidence type="ECO:0000256" key="3">
    <source>
        <dbReference type="ARBA" id="ARBA00006743"/>
    </source>
</evidence>
<comment type="caution">
    <text evidence="9">The sequence shown here is derived from an EMBL/GenBank/DDBJ whole genome shotgun (WGS) entry which is preliminary data.</text>
</comment>
<evidence type="ECO:0000256" key="7">
    <source>
        <dbReference type="ARBA" id="ARBA00048628"/>
    </source>
</evidence>
<sequence length="282" mass="30353">MANAPFLTPLAKDFSLEMTGKDVADLREAAPLLPQGTRMNVTFLGNEDLPMRLAASRAVLESGLVPVPHISARRLTSRQELETFLGALKEAGASEKVFVVGGDPATPAGPYPDSERVIRSGILPEYGVQDVSIAGYPEGHPDIATDVLWDALRGKADSLRKQGIPGTIITQFGFDDAAFLGWVEKVRAEGIDFPIRLGVPGPAGVKRLIAFATRFGISANAMIIKKYGFSLTNLVGTAGPEKLIRALSDGYDPERHGDVRLHFYTFGGIAKTAEWVRDHLTA</sequence>
<dbReference type="Pfam" id="PF02219">
    <property type="entry name" value="MTHFR"/>
    <property type="match status" value="1"/>
</dbReference>
<proteinExistence type="inferred from homology"/>